<sequence>MINSQVELDKLKSDLAALRRAGDAEYFRIKLEKQERFDKDTLNVLPMIEDEELNYKNFNHYVAYRKPTEDTHLFTILIFSVCGFFLLGLTINKMKLGKTKENKEKESL</sequence>
<reference evidence="2 3" key="1">
    <citation type="submission" date="2015-09" db="EMBL/GenBank/DDBJ databases">
        <title>Genome analysis of Pseudomonas syringae pv. porri LMG.</title>
        <authorList>
            <person name="Rombouts S."/>
        </authorList>
    </citation>
    <scope>NUCLEOTIDE SEQUENCE [LARGE SCALE GENOMIC DNA]</scope>
    <source>
        <strain evidence="2 3">LMG 28496</strain>
    </source>
</reference>
<organism evidence="2 3">
    <name type="scientific">Pseudomonas coronafaciens pv. porri</name>
    <dbReference type="NCBI Taxonomy" id="83964"/>
    <lineage>
        <taxon>Bacteria</taxon>
        <taxon>Pseudomonadati</taxon>
        <taxon>Pseudomonadota</taxon>
        <taxon>Gammaproteobacteria</taxon>
        <taxon>Pseudomonadales</taxon>
        <taxon>Pseudomonadaceae</taxon>
        <taxon>Pseudomonas</taxon>
        <taxon>Pseudomonas coronafaciens</taxon>
    </lineage>
</organism>
<dbReference type="EMBL" id="JUEU01000118">
    <property type="protein sequence ID" value="KOP59459.1"/>
    <property type="molecule type" value="Genomic_DNA"/>
</dbReference>
<comment type="caution">
    <text evidence="2">The sequence shown here is derived from an EMBL/GenBank/DDBJ whole genome shotgun (WGS) entry which is preliminary data.</text>
</comment>
<evidence type="ECO:0000313" key="2">
    <source>
        <dbReference type="EMBL" id="KOP59459.1"/>
    </source>
</evidence>
<evidence type="ECO:0000256" key="1">
    <source>
        <dbReference type="SAM" id="Phobius"/>
    </source>
</evidence>
<proteinExistence type="predicted"/>
<keyword evidence="1" id="KW-0472">Membrane</keyword>
<keyword evidence="1" id="KW-0812">Transmembrane</keyword>
<name>A0ABR5JPM9_9PSED</name>
<dbReference type="Proteomes" id="UP000037201">
    <property type="component" value="Unassembled WGS sequence"/>
</dbReference>
<keyword evidence="1" id="KW-1133">Transmembrane helix</keyword>
<keyword evidence="3" id="KW-1185">Reference proteome</keyword>
<feature type="transmembrane region" description="Helical" evidence="1">
    <location>
        <begin position="73"/>
        <end position="91"/>
    </location>
</feature>
<accession>A0ABR5JPM9</accession>
<evidence type="ECO:0000313" key="3">
    <source>
        <dbReference type="Proteomes" id="UP000037201"/>
    </source>
</evidence>
<gene>
    <name evidence="2" type="ORF">OX90_11290</name>
</gene>
<protein>
    <submittedName>
        <fullName evidence="2">Uncharacterized protein</fullName>
    </submittedName>
</protein>